<dbReference type="Gene3D" id="3.60.15.10">
    <property type="entry name" value="Ribonuclease Z/Hydroxyacylglutathione hydrolase-like"/>
    <property type="match status" value="1"/>
</dbReference>
<evidence type="ECO:0000313" key="7">
    <source>
        <dbReference type="Proteomes" id="UP000260943"/>
    </source>
</evidence>
<dbReference type="GO" id="GO:0046872">
    <property type="term" value="F:metal ion binding"/>
    <property type="evidence" value="ECO:0007669"/>
    <property type="project" value="UniProtKB-KW"/>
</dbReference>
<reference evidence="6 7" key="1">
    <citation type="submission" date="2018-08" db="EMBL/GenBank/DDBJ databases">
        <title>A genome reference for cultivated species of the human gut microbiota.</title>
        <authorList>
            <person name="Zou Y."/>
            <person name="Xue W."/>
            <person name="Luo G."/>
        </authorList>
    </citation>
    <scope>NUCLEOTIDE SEQUENCE [LARGE SCALE GENOMIC DNA]</scope>
    <source>
        <strain evidence="6 7">TF08-14</strain>
    </source>
</reference>
<dbReference type="Pfam" id="PF00753">
    <property type="entry name" value="Lactamase_B"/>
    <property type="match status" value="1"/>
</dbReference>
<comment type="caution">
    <text evidence="6">The sequence shown here is derived from an EMBL/GenBank/DDBJ whole genome shotgun (WGS) entry which is preliminary data.</text>
</comment>
<feature type="domain" description="Metallo-beta-lactamase" evidence="5">
    <location>
        <begin position="31"/>
        <end position="214"/>
    </location>
</feature>
<accession>A0A3E4QY28</accession>
<dbReference type="PANTHER" id="PTHR46233">
    <property type="entry name" value="HYDROXYACYLGLUTATHIONE HYDROLASE GLOC"/>
    <property type="match status" value="1"/>
</dbReference>
<keyword evidence="2" id="KW-0479">Metal-binding</keyword>
<dbReference type="PANTHER" id="PTHR46233:SF3">
    <property type="entry name" value="HYDROXYACYLGLUTATHIONE HYDROLASE GLOC"/>
    <property type="match status" value="1"/>
</dbReference>
<dbReference type="InterPro" id="IPR051453">
    <property type="entry name" value="MBL_Glyoxalase_II"/>
</dbReference>
<evidence type="ECO:0000259" key="5">
    <source>
        <dbReference type="SMART" id="SM00849"/>
    </source>
</evidence>
<evidence type="ECO:0000313" key="6">
    <source>
        <dbReference type="EMBL" id="RGL12106.1"/>
    </source>
</evidence>
<gene>
    <name evidence="6" type="ORF">DXC81_00045</name>
</gene>
<evidence type="ECO:0000256" key="4">
    <source>
        <dbReference type="ARBA" id="ARBA00022833"/>
    </source>
</evidence>
<dbReference type="Proteomes" id="UP000260943">
    <property type="component" value="Unassembled WGS sequence"/>
</dbReference>
<dbReference type="SMART" id="SM00849">
    <property type="entry name" value="Lactamase_B"/>
    <property type="match status" value="1"/>
</dbReference>
<dbReference type="InterPro" id="IPR036866">
    <property type="entry name" value="RibonucZ/Hydroxyglut_hydro"/>
</dbReference>
<comment type="cofactor">
    <cofactor evidence="1">
        <name>Zn(2+)</name>
        <dbReference type="ChEBI" id="CHEBI:29105"/>
    </cofactor>
</comment>
<dbReference type="GO" id="GO:0016787">
    <property type="term" value="F:hydrolase activity"/>
    <property type="evidence" value="ECO:0007669"/>
    <property type="project" value="UniProtKB-KW"/>
</dbReference>
<dbReference type="RefSeq" id="WP_117678635.1">
    <property type="nucleotide sequence ID" value="NZ_QSRJ01000001.1"/>
</dbReference>
<keyword evidence="4" id="KW-0862">Zinc</keyword>
<sequence length="246" mass="25934">MSNAGPAFLPMLDTVPNGAIHIECIINGPVETNTYIVCSKDEAVVIDPAWEGEKLAREFVQNHPSVKVRALVCTHGHGDHVGGVAGMRRVLGDVPFLISKDDAAFMPGAIKGMRQMWGIDTEDPGEPTRLLSEGDVVEFGGARLQVVETPGHTPGGIVLFAATETGNVAFVGDTLFPGGHGRVDLEGGDGAQIIRSLGKLAAALPADTLCLIGHGGTTTIGEECKSNMFMRRGLAQIEGEPLDKMR</sequence>
<evidence type="ECO:0000256" key="2">
    <source>
        <dbReference type="ARBA" id="ARBA00022723"/>
    </source>
</evidence>
<protein>
    <submittedName>
        <fullName evidence="6">MBL fold metallo-hydrolase</fullName>
    </submittedName>
</protein>
<dbReference type="CDD" id="cd06262">
    <property type="entry name" value="metallo-hydrolase-like_MBL-fold"/>
    <property type="match status" value="1"/>
</dbReference>
<keyword evidence="3 6" id="KW-0378">Hydrolase</keyword>
<proteinExistence type="predicted"/>
<dbReference type="InterPro" id="IPR001279">
    <property type="entry name" value="Metallo-B-lactamas"/>
</dbReference>
<dbReference type="AlphaFoldDB" id="A0A3E4QY28"/>
<name>A0A3E4QY28_9ACTN</name>
<organism evidence="6 7">
    <name type="scientific">Collinsella tanakaei</name>
    <dbReference type="NCBI Taxonomy" id="626935"/>
    <lineage>
        <taxon>Bacteria</taxon>
        <taxon>Bacillati</taxon>
        <taxon>Actinomycetota</taxon>
        <taxon>Coriobacteriia</taxon>
        <taxon>Coriobacteriales</taxon>
        <taxon>Coriobacteriaceae</taxon>
        <taxon>Collinsella</taxon>
    </lineage>
</organism>
<dbReference type="EMBL" id="QSRJ01000001">
    <property type="protein sequence ID" value="RGL12106.1"/>
    <property type="molecule type" value="Genomic_DNA"/>
</dbReference>
<evidence type="ECO:0000256" key="1">
    <source>
        <dbReference type="ARBA" id="ARBA00001947"/>
    </source>
</evidence>
<evidence type="ECO:0000256" key="3">
    <source>
        <dbReference type="ARBA" id="ARBA00022801"/>
    </source>
</evidence>
<dbReference type="SUPFAM" id="SSF56281">
    <property type="entry name" value="Metallo-hydrolase/oxidoreductase"/>
    <property type="match status" value="1"/>
</dbReference>